<accession>A0ABD2N7G0</accession>
<comment type="caution">
    <text evidence="1">The sequence shown here is derived from an EMBL/GenBank/DDBJ whole genome shotgun (WGS) entry which is preliminary data.</text>
</comment>
<reference evidence="1 2" key="1">
    <citation type="journal article" date="2021" name="BMC Biol.">
        <title>Horizontally acquired antibacterial genes associated with adaptive radiation of ladybird beetles.</title>
        <authorList>
            <person name="Li H.S."/>
            <person name="Tang X.F."/>
            <person name="Huang Y.H."/>
            <person name="Xu Z.Y."/>
            <person name="Chen M.L."/>
            <person name="Du X.Y."/>
            <person name="Qiu B.Y."/>
            <person name="Chen P.T."/>
            <person name="Zhang W."/>
            <person name="Slipinski A."/>
            <person name="Escalona H.E."/>
            <person name="Waterhouse R.M."/>
            <person name="Zwick A."/>
            <person name="Pang H."/>
        </authorList>
    </citation>
    <scope>NUCLEOTIDE SEQUENCE [LARGE SCALE GENOMIC DNA]</scope>
    <source>
        <strain evidence="1">SYSU2018</strain>
    </source>
</reference>
<sequence length="218" mass="24951">MDRSTWRTSEDIRRSLFEYSDIEYPGDTFASAPSKSIAEYRARTSRVRNPGIFDDTVEDVEIFLSGRGKYNPGRIITPGIPVDPNPEDDLLIQRKIRQVSGLGYSNELIESTLGNKKKNTDGQSHDLSTIVKDIQLNPQDDMSKSISSTEFSPVEVSAPSKVHVKIQHQDTGKKKKKKKFNKWFPDMEIKPQNEKTWVPNFNFNHSDSTRLDYFPPLK</sequence>
<dbReference type="Proteomes" id="UP001516400">
    <property type="component" value="Unassembled WGS sequence"/>
</dbReference>
<dbReference type="AlphaFoldDB" id="A0ABD2N7G0"/>
<evidence type="ECO:0000313" key="1">
    <source>
        <dbReference type="EMBL" id="KAL3274598.1"/>
    </source>
</evidence>
<protein>
    <submittedName>
        <fullName evidence="1">Uncharacterized protein</fullName>
    </submittedName>
</protein>
<gene>
    <name evidence="1" type="ORF">HHI36_015979</name>
</gene>
<evidence type="ECO:0000313" key="2">
    <source>
        <dbReference type="Proteomes" id="UP001516400"/>
    </source>
</evidence>
<name>A0ABD2N7G0_9CUCU</name>
<proteinExistence type="predicted"/>
<dbReference type="EMBL" id="JABFTP020000062">
    <property type="protein sequence ID" value="KAL3274598.1"/>
    <property type="molecule type" value="Genomic_DNA"/>
</dbReference>
<organism evidence="1 2">
    <name type="scientific">Cryptolaemus montrouzieri</name>
    <dbReference type="NCBI Taxonomy" id="559131"/>
    <lineage>
        <taxon>Eukaryota</taxon>
        <taxon>Metazoa</taxon>
        <taxon>Ecdysozoa</taxon>
        <taxon>Arthropoda</taxon>
        <taxon>Hexapoda</taxon>
        <taxon>Insecta</taxon>
        <taxon>Pterygota</taxon>
        <taxon>Neoptera</taxon>
        <taxon>Endopterygota</taxon>
        <taxon>Coleoptera</taxon>
        <taxon>Polyphaga</taxon>
        <taxon>Cucujiformia</taxon>
        <taxon>Coccinelloidea</taxon>
        <taxon>Coccinellidae</taxon>
        <taxon>Scymninae</taxon>
        <taxon>Scymnini</taxon>
        <taxon>Cryptolaemus</taxon>
    </lineage>
</organism>
<keyword evidence="2" id="KW-1185">Reference proteome</keyword>